<dbReference type="EMBL" id="GGEC01077764">
    <property type="protein sequence ID" value="MBX58248.1"/>
    <property type="molecule type" value="Transcribed_RNA"/>
</dbReference>
<reference evidence="1" key="1">
    <citation type="submission" date="2018-02" db="EMBL/GenBank/DDBJ databases">
        <title>Rhizophora mucronata_Transcriptome.</title>
        <authorList>
            <person name="Meera S.P."/>
            <person name="Sreeshan A."/>
            <person name="Augustine A."/>
        </authorList>
    </citation>
    <scope>NUCLEOTIDE SEQUENCE</scope>
    <source>
        <tissue evidence="1">Leaf</tissue>
    </source>
</reference>
<proteinExistence type="predicted"/>
<accession>A0A2P2PU16</accession>
<protein>
    <submittedName>
        <fullName evidence="1">Uncharacterized protein</fullName>
    </submittedName>
</protein>
<dbReference type="AlphaFoldDB" id="A0A2P2PU16"/>
<evidence type="ECO:0000313" key="1">
    <source>
        <dbReference type="EMBL" id="MBX58248.1"/>
    </source>
</evidence>
<name>A0A2P2PU16_RHIMU</name>
<sequence>MTFMSTKTSLNLGRTRVTSERCFNWGRL</sequence>
<organism evidence="1">
    <name type="scientific">Rhizophora mucronata</name>
    <name type="common">Asiatic mangrove</name>
    <dbReference type="NCBI Taxonomy" id="61149"/>
    <lineage>
        <taxon>Eukaryota</taxon>
        <taxon>Viridiplantae</taxon>
        <taxon>Streptophyta</taxon>
        <taxon>Embryophyta</taxon>
        <taxon>Tracheophyta</taxon>
        <taxon>Spermatophyta</taxon>
        <taxon>Magnoliopsida</taxon>
        <taxon>eudicotyledons</taxon>
        <taxon>Gunneridae</taxon>
        <taxon>Pentapetalae</taxon>
        <taxon>rosids</taxon>
        <taxon>fabids</taxon>
        <taxon>Malpighiales</taxon>
        <taxon>Rhizophoraceae</taxon>
        <taxon>Rhizophora</taxon>
    </lineage>
</organism>